<keyword evidence="3" id="KW-1185">Reference proteome</keyword>
<dbReference type="AlphaFoldDB" id="A0A0D2CVZ6"/>
<reference evidence="2 3" key="1">
    <citation type="submission" date="2015-01" db="EMBL/GenBank/DDBJ databases">
        <title>The Genome Sequence of Exophiala xenobiotica CBS118157.</title>
        <authorList>
            <consortium name="The Broad Institute Genomics Platform"/>
            <person name="Cuomo C."/>
            <person name="de Hoog S."/>
            <person name="Gorbushina A."/>
            <person name="Stielow B."/>
            <person name="Teixiera M."/>
            <person name="Abouelleil A."/>
            <person name="Chapman S.B."/>
            <person name="Priest M."/>
            <person name="Young S.K."/>
            <person name="Wortman J."/>
            <person name="Nusbaum C."/>
            <person name="Birren B."/>
        </authorList>
    </citation>
    <scope>NUCLEOTIDE SEQUENCE [LARGE SCALE GENOMIC DNA]</scope>
    <source>
        <strain evidence="2 3">CBS 118157</strain>
    </source>
</reference>
<sequence>MRQVPLTEEWKKQDGLDVKLQISLVSNPNDKEAMAHDLDTRGQKEDIRKLQAYPPYVELTKPSGLMIKGSTCKLVMQLHEEDLSASKISRKVARKTKTDYHSANEVGELIQTCTSLGLDGSSPLATEYWENEPIEGWWLKEESYCEDLRRQLPVSEDICGYDCNNGWWKNKQKQEYRDWDRFGDRSIGPESQRRSSTSPGSVRKSHK</sequence>
<accession>A0A0D2CVZ6</accession>
<evidence type="ECO:0000313" key="3">
    <source>
        <dbReference type="Proteomes" id="UP000054342"/>
    </source>
</evidence>
<evidence type="ECO:0000313" key="2">
    <source>
        <dbReference type="EMBL" id="KIW54307.1"/>
    </source>
</evidence>
<evidence type="ECO:0000256" key="1">
    <source>
        <dbReference type="SAM" id="MobiDB-lite"/>
    </source>
</evidence>
<dbReference type="EMBL" id="KN847320">
    <property type="protein sequence ID" value="KIW54307.1"/>
    <property type="molecule type" value="Genomic_DNA"/>
</dbReference>
<dbReference type="Proteomes" id="UP000054342">
    <property type="component" value="Unassembled WGS sequence"/>
</dbReference>
<name>A0A0D2CVZ6_9EURO</name>
<gene>
    <name evidence="2" type="ORF">PV05_06673</name>
</gene>
<dbReference type="GeneID" id="25328581"/>
<dbReference type="RefSeq" id="XP_013314891.1">
    <property type="nucleotide sequence ID" value="XM_013459437.1"/>
</dbReference>
<dbReference type="HOGENOM" id="CLU_101845_0_0_1"/>
<proteinExistence type="predicted"/>
<organism evidence="2 3">
    <name type="scientific">Exophiala xenobiotica</name>
    <dbReference type="NCBI Taxonomy" id="348802"/>
    <lineage>
        <taxon>Eukaryota</taxon>
        <taxon>Fungi</taxon>
        <taxon>Dikarya</taxon>
        <taxon>Ascomycota</taxon>
        <taxon>Pezizomycotina</taxon>
        <taxon>Eurotiomycetes</taxon>
        <taxon>Chaetothyriomycetidae</taxon>
        <taxon>Chaetothyriales</taxon>
        <taxon>Herpotrichiellaceae</taxon>
        <taxon>Exophiala</taxon>
    </lineage>
</organism>
<feature type="region of interest" description="Disordered" evidence="1">
    <location>
        <begin position="180"/>
        <end position="207"/>
    </location>
</feature>
<protein>
    <submittedName>
        <fullName evidence="2">Uncharacterized protein</fullName>
    </submittedName>
</protein>
<dbReference type="OrthoDB" id="4157720at2759"/>